<feature type="domain" description="Metallo-beta-lactamase" evidence="3">
    <location>
        <begin position="47"/>
        <end position="264"/>
    </location>
</feature>
<dbReference type="InterPro" id="IPR044094">
    <property type="entry name" value="AtsA-like_MBL-fold"/>
</dbReference>
<evidence type="ECO:0000256" key="2">
    <source>
        <dbReference type="SAM" id="SignalP"/>
    </source>
</evidence>
<dbReference type="SMART" id="SM00849">
    <property type="entry name" value="Lactamase_B"/>
    <property type="match status" value="1"/>
</dbReference>
<dbReference type="InterPro" id="IPR001279">
    <property type="entry name" value="Metallo-B-lactamas"/>
</dbReference>
<sequence length="327" mass="34339">MKRASSLAAIAGLVLWAGPAFAAPTCPVLRWVTLGTAGGPIPTPERAEPSNLLIAGNHHVLVDTGDGAVNQLARAGVTQQRISAVFLSHHHLDHTGGLPAVIGLRWMNNIPGKLKVYGPPGTREIVDGALLAMQPQARVGFGLGAKSPPPASSVEVIELTDGAQVEIGGLKVTAAANSHFDHPGPKQASEPLSFSYRFDLGTRSITYTGDTGPSDAVTQLAQGSDMLVSEVIALEPIVAQIRASRPDMSEDLFGQMRRHLSTHHITAADIGTMAAKAGVERVVLTHFATPPGPIARFAKPFRADIARNYSGPVAVAQDLSSFEVTCR</sequence>
<dbReference type="Gene3D" id="3.60.15.10">
    <property type="entry name" value="Ribonuclease Z/Hydroxyacylglutathione hydrolase-like"/>
    <property type="match status" value="1"/>
</dbReference>
<gene>
    <name evidence="4" type="ORF">WG900_00190</name>
</gene>
<dbReference type="PANTHER" id="PTHR46018">
    <property type="entry name" value="ZINC PHOSPHODIESTERASE ELAC PROTEIN 1"/>
    <property type="match status" value="1"/>
</dbReference>
<dbReference type="RefSeq" id="WP_339963865.1">
    <property type="nucleotide sequence ID" value="NZ_JBBHJY010000001.1"/>
</dbReference>
<keyword evidence="2" id="KW-0732">Signal</keyword>
<dbReference type="SUPFAM" id="SSF56281">
    <property type="entry name" value="Metallo-hydrolase/oxidoreductase"/>
    <property type="match status" value="1"/>
</dbReference>
<keyword evidence="1" id="KW-0378">Hydrolase</keyword>
<dbReference type="EMBL" id="JBBHJY010000001">
    <property type="protein sequence ID" value="MEJ6008327.1"/>
    <property type="molecule type" value="Genomic_DNA"/>
</dbReference>
<feature type="chain" id="PRO_5046121116" evidence="2">
    <location>
        <begin position="23"/>
        <end position="327"/>
    </location>
</feature>
<keyword evidence="5" id="KW-1185">Reference proteome</keyword>
<protein>
    <submittedName>
        <fullName evidence="4">MBL fold metallo-hydrolase</fullName>
    </submittedName>
</protein>
<dbReference type="CDD" id="cd07719">
    <property type="entry name" value="arylsulfatase_AtsA-like_MBL-fold"/>
    <property type="match status" value="1"/>
</dbReference>
<evidence type="ECO:0000313" key="5">
    <source>
        <dbReference type="Proteomes" id="UP001379235"/>
    </source>
</evidence>
<feature type="signal peptide" evidence="2">
    <location>
        <begin position="1"/>
        <end position="22"/>
    </location>
</feature>
<name>A0ABU8S303_9SPHN</name>
<dbReference type="InterPro" id="IPR036866">
    <property type="entry name" value="RibonucZ/Hydroxyglut_hydro"/>
</dbReference>
<evidence type="ECO:0000259" key="3">
    <source>
        <dbReference type="SMART" id="SM00849"/>
    </source>
</evidence>
<reference evidence="4 5" key="1">
    <citation type="submission" date="2024-03" db="EMBL/GenBank/DDBJ databases">
        <authorList>
            <person name="Jo J.-H."/>
        </authorList>
    </citation>
    <scope>NUCLEOTIDE SEQUENCE [LARGE SCALE GENOMIC DNA]</scope>
    <source>
        <strain evidence="4 5">AS3R-12</strain>
    </source>
</reference>
<dbReference type="Pfam" id="PF12706">
    <property type="entry name" value="Lactamase_B_2"/>
    <property type="match status" value="1"/>
</dbReference>
<proteinExistence type="predicted"/>
<accession>A0ABU8S303</accession>
<evidence type="ECO:0000256" key="1">
    <source>
        <dbReference type="ARBA" id="ARBA00022801"/>
    </source>
</evidence>
<comment type="caution">
    <text evidence="4">The sequence shown here is derived from an EMBL/GenBank/DDBJ whole genome shotgun (WGS) entry which is preliminary data.</text>
</comment>
<dbReference type="Proteomes" id="UP001379235">
    <property type="component" value="Unassembled WGS sequence"/>
</dbReference>
<dbReference type="PANTHER" id="PTHR46018:SF2">
    <property type="entry name" value="ZINC PHOSPHODIESTERASE ELAC PROTEIN 1"/>
    <property type="match status" value="1"/>
</dbReference>
<organism evidence="4 5">
    <name type="scientific">Novosphingobium aquae</name>
    <dbReference type="NCBI Taxonomy" id="3133435"/>
    <lineage>
        <taxon>Bacteria</taxon>
        <taxon>Pseudomonadati</taxon>
        <taxon>Pseudomonadota</taxon>
        <taxon>Alphaproteobacteria</taxon>
        <taxon>Sphingomonadales</taxon>
        <taxon>Sphingomonadaceae</taxon>
        <taxon>Novosphingobium</taxon>
    </lineage>
</organism>
<evidence type="ECO:0000313" key="4">
    <source>
        <dbReference type="EMBL" id="MEJ6008327.1"/>
    </source>
</evidence>